<accession>A0A2H4IBK1</accession>
<proteinExistence type="predicted"/>
<gene>
    <name evidence="1" type="ORF">Y3_293</name>
</gene>
<name>A0A2H4IBK1_9CAUD</name>
<protein>
    <submittedName>
        <fullName evidence="1">Uncharacterized protein</fullName>
    </submittedName>
</protein>
<sequence length="100" mass="11701">MAKTKTMLTYSNQLQKDISKPEDWQLFKDMLLNLRLAVLTEPKPHAKVRELCRTWYSGGKYRSPICDSTLIRLSSTKKAHTLLDELIELYVDIEEKNDDQ</sequence>
<organism evidence="1 2">
    <name type="scientific">Erwinia phage vB_EamM_Y3</name>
    <dbReference type="NCBI Taxonomy" id="1983553"/>
    <lineage>
        <taxon>Viruses</taxon>
        <taxon>Duplodnaviria</taxon>
        <taxon>Heunggongvirae</taxon>
        <taxon>Uroviricota</taxon>
        <taxon>Caudoviricetes</taxon>
        <taxon>Sasquatchvirus</taxon>
        <taxon>Sasquatchvirus Y3</taxon>
    </lineage>
</organism>
<keyword evidence="2" id="KW-1185">Reference proteome</keyword>
<dbReference type="Proteomes" id="UP000240568">
    <property type="component" value="Segment"/>
</dbReference>
<dbReference type="EMBL" id="KY984068">
    <property type="protein sequence ID" value="ARW58933.1"/>
    <property type="molecule type" value="Genomic_DNA"/>
</dbReference>
<evidence type="ECO:0000313" key="1">
    <source>
        <dbReference type="EMBL" id="ARW58933.1"/>
    </source>
</evidence>
<evidence type="ECO:0000313" key="2">
    <source>
        <dbReference type="Proteomes" id="UP000240568"/>
    </source>
</evidence>
<reference evidence="1 2" key="1">
    <citation type="submission" date="2017-04" db="EMBL/GenBank/DDBJ databases">
        <authorList>
            <person name="Afonso C.L."/>
            <person name="Miller P.J."/>
            <person name="Scott M.A."/>
            <person name="Spackman E."/>
            <person name="Goraichik I."/>
            <person name="Dimitrov K.M."/>
            <person name="Suarez D.L."/>
            <person name="Swayne D.E."/>
        </authorList>
    </citation>
    <scope>NUCLEOTIDE SEQUENCE [LARGE SCALE GENOMIC DNA]</scope>
</reference>